<protein>
    <submittedName>
        <fullName evidence="1">Uncharacterized protein</fullName>
    </submittedName>
</protein>
<evidence type="ECO:0000313" key="2">
    <source>
        <dbReference type="Proteomes" id="UP000011728"/>
    </source>
</evidence>
<gene>
    <name evidence="1" type="ORF">Cspa_c58160</name>
</gene>
<dbReference type="Proteomes" id="UP000011728">
    <property type="component" value="Chromosome"/>
</dbReference>
<keyword evidence="2" id="KW-1185">Reference proteome</keyword>
<dbReference type="EMBL" id="CP004121">
    <property type="protein sequence ID" value="AGF59534.1"/>
    <property type="molecule type" value="Genomic_DNA"/>
</dbReference>
<accession>M1MNS6</accession>
<proteinExistence type="predicted"/>
<dbReference type="eggNOG" id="ENOG5032AQ2">
    <property type="taxonomic scope" value="Bacteria"/>
</dbReference>
<dbReference type="AlphaFoldDB" id="M1MNS6"/>
<organism evidence="1 2">
    <name type="scientific">Clostridium saccharoperbutylacetonicum N1-4(HMT)</name>
    <dbReference type="NCBI Taxonomy" id="931276"/>
    <lineage>
        <taxon>Bacteria</taxon>
        <taxon>Bacillati</taxon>
        <taxon>Bacillota</taxon>
        <taxon>Clostridia</taxon>
        <taxon>Eubacteriales</taxon>
        <taxon>Clostridiaceae</taxon>
        <taxon>Clostridium</taxon>
    </lineage>
</organism>
<dbReference type="OrthoDB" id="1909930at2"/>
<dbReference type="HOGENOM" id="CLU_168117_0_0_9"/>
<reference evidence="1 2" key="1">
    <citation type="submission" date="2013-02" db="EMBL/GenBank/DDBJ databases">
        <title>Genome sequence of Clostridium saccharoperbutylacetonicum N1-4(HMT).</title>
        <authorList>
            <person name="Poehlein A."/>
            <person name="Daniel R."/>
        </authorList>
    </citation>
    <scope>NUCLEOTIDE SEQUENCE [LARGE SCALE GENOMIC DNA]</scope>
    <source>
        <strain evidence="2">N1-4(HMT)</strain>
    </source>
</reference>
<dbReference type="RefSeq" id="WP_015395841.1">
    <property type="nucleotide sequence ID" value="NC_020291.1"/>
</dbReference>
<sequence length="112" mass="13194">MTNNLLILNTSLKTPTDFIDSILYSNCEQQLPTCDFEESLDFYYININSFDDNMHLLEISYKYNFLILIIKSNNNSNKILSQRIFYLPTIDLNHILLHEHKNAIKLIIPKII</sequence>
<name>M1MNS6_9CLOT</name>
<evidence type="ECO:0000313" key="1">
    <source>
        <dbReference type="EMBL" id="AGF59534.1"/>
    </source>
</evidence>
<dbReference type="KEGG" id="csr:Cspa_c58160"/>